<evidence type="ECO:0000256" key="2">
    <source>
        <dbReference type="ARBA" id="ARBA00022448"/>
    </source>
</evidence>
<reference evidence="6 7" key="1">
    <citation type="submission" date="2020-08" db="EMBL/GenBank/DDBJ databases">
        <title>Genomic Encyclopedia of Type Strains, Phase IV (KMG-IV): sequencing the most valuable type-strain genomes for metagenomic binning, comparative biology and taxonomic classification.</title>
        <authorList>
            <person name="Goeker M."/>
        </authorList>
    </citation>
    <scope>NUCLEOTIDE SEQUENCE [LARGE SCALE GENOMIC DNA]</scope>
    <source>
        <strain evidence="6 7">DSM 26718</strain>
    </source>
</reference>
<dbReference type="EMBL" id="JACHGG010000001">
    <property type="protein sequence ID" value="MBB6057538.1"/>
    <property type="molecule type" value="Genomic_DNA"/>
</dbReference>
<evidence type="ECO:0000313" key="6">
    <source>
        <dbReference type="EMBL" id="MBB6057538.1"/>
    </source>
</evidence>
<dbReference type="SUPFAM" id="SSF53850">
    <property type="entry name" value="Periplasmic binding protein-like II"/>
    <property type="match status" value="1"/>
</dbReference>
<evidence type="ECO:0000313" key="7">
    <source>
        <dbReference type="Proteomes" id="UP000532746"/>
    </source>
</evidence>
<keyword evidence="3 4" id="KW-0732">Signal</keyword>
<name>A0A7W9SXZ7_9BACT</name>
<dbReference type="PIRSF" id="PIRSF002741">
    <property type="entry name" value="MppA"/>
    <property type="match status" value="1"/>
</dbReference>
<feature type="domain" description="Solute-binding protein family 5" evidence="5">
    <location>
        <begin position="75"/>
        <end position="481"/>
    </location>
</feature>
<feature type="signal peptide" evidence="4">
    <location>
        <begin position="1"/>
        <end position="27"/>
    </location>
</feature>
<dbReference type="InterPro" id="IPR000914">
    <property type="entry name" value="SBP_5_dom"/>
</dbReference>
<dbReference type="GO" id="GO:1904680">
    <property type="term" value="F:peptide transmembrane transporter activity"/>
    <property type="evidence" value="ECO:0007669"/>
    <property type="project" value="TreeGrafter"/>
</dbReference>
<protein>
    <submittedName>
        <fullName evidence="6">Peptide/nickel transport system substrate-binding protein</fullName>
    </submittedName>
</protein>
<evidence type="ECO:0000256" key="3">
    <source>
        <dbReference type="ARBA" id="ARBA00022729"/>
    </source>
</evidence>
<dbReference type="PROSITE" id="PS51257">
    <property type="entry name" value="PROKAR_LIPOPROTEIN"/>
    <property type="match status" value="1"/>
</dbReference>
<evidence type="ECO:0000259" key="5">
    <source>
        <dbReference type="Pfam" id="PF00496"/>
    </source>
</evidence>
<dbReference type="Pfam" id="PF00496">
    <property type="entry name" value="SBP_bac_5"/>
    <property type="match status" value="1"/>
</dbReference>
<comment type="caution">
    <text evidence="6">The sequence shown here is derived from an EMBL/GenBank/DDBJ whole genome shotgun (WGS) entry which is preliminary data.</text>
</comment>
<gene>
    <name evidence="6" type="ORF">HNQ93_000368</name>
</gene>
<evidence type="ECO:0000256" key="1">
    <source>
        <dbReference type="ARBA" id="ARBA00005695"/>
    </source>
</evidence>
<dbReference type="Gene3D" id="3.40.190.10">
    <property type="entry name" value="Periplasmic binding protein-like II"/>
    <property type="match status" value="1"/>
</dbReference>
<dbReference type="RefSeq" id="WP_183402215.1">
    <property type="nucleotide sequence ID" value="NZ_JACHGG010000001.1"/>
</dbReference>
<evidence type="ECO:0000256" key="4">
    <source>
        <dbReference type="SAM" id="SignalP"/>
    </source>
</evidence>
<comment type="similarity">
    <text evidence="1">Belongs to the bacterial solute-binding protein 5 family.</text>
</comment>
<keyword evidence="7" id="KW-1185">Reference proteome</keyword>
<dbReference type="Gene3D" id="3.10.105.10">
    <property type="entry name" value="Dipeptide-binding Protein, Domain 3"/>
    <property type="match status" value="1"/>
</dbReference>
<dbReference type="CDD" id="cd00995">
    <property type="entry name" value="PBP2_NikA_DppA_OppA_like"/>
    <property type="match status" value="1"/>
</dbReference>
<sequence length="580" mass="64697">MKQILFGLVLLVWAGLGLSACSPTTTATSAETIRIRWARDPDNLDPLLVDNPSAFEVTNLLHCSLLKGNEAQNRFVPWLAEAQPTTRPLGDSLLLVTYRLRPQATWDNGSPVLARDVAFTLKVMNCPGLPIERDQATFGFIRNIQLDAHDPRQFTLVCAGQSGDRVSISGDFSILPEYVLDPRGTLRTVPLPQLALPRFQSVAQAFARRYQALNLARHPERLPGCGAYTLTAWQPGRYLTLRRKARWWADSLPAPPPELQAFPPQLTYQVIPDATTATMALRRGEIDLYALMPAAEFARLQHASPDQTSLRFYTTNSYEFLTANFNVRRPALRDALTRQALTYLFDIPALIRATQQGAASPSAGPISPRIARYYNDSLPLPSFSPARAAALLRQARWQRQPDGSWQRQGAQATTERLQLTISYRAGEPSFETVALQFRSAALALGIPVQLHPTEQSLLSRQLRAGEYDMNIRQLAGNPFSYDFTSLLHSRGIGNGNTTGFSTPQTDRLIEAIPLATSPAEKARLLRKFQRALAYERPFSVLYFMRYRVAASRRLGVVPVMGLVPGYEASRIRLEKKPTTR</sequence>
<dbReference type="InterPro" id="IPR030678">
    <property type="entry name" value="Peptide/Ni-bd"/>
</dbReference>
<accession>A0A7W9SXZ7</accession>
<proteinExistence type="inferred from homology"/>
<organism evidence="6 7">
    <name type="scientific">Hymenobacter luteus</name>
    <dbReference type="NCBI Taxonomy" id="1411122"/>
    <lineage>
        <taxon>Bacteria</taxon>
        <taxon>Pseudomonadati</taxon>
        <taxon>Bacteroidota</taxon>
        <taxon>Cytophagia</taxon>
        <taxon>Cytophagales</taxon>
        <taxon>Hymenobacteraceae</taxon>
        <taxon>Hymenobacter</taxon>
    </lineage>
</organism>
<dbReference type="GO" id="GO:0030288">
    <property type="term" value="C:outer membrane-bounded periplasmic space"/>
    <property type="evidence" value="ECO:0007669"/>
    <property type="project" value="UniProtKB-ARBA"/>
</dbReference>
<dbReference type="InterPro" id="IPR039424">
    <property type="entry name" value="SBP_5"/>
</dbReference>
<dbReference type="PANTHER" id="PTHR30290">
    <property type="entry name" value="PERIPLASMIC BINDING COMPONENT OF ABC TRANSPORTER"/>
    <property type="match status" value="1"/>
</dbReference>
<dbReference type="GO" id="GO:0015833">
    <property type="term" value="P:peptide transport"/>
    <property type="evidence" value="ECO:0007669"/>
    <property type="project" value="TreeGrafter"/>
</dbReference>
<dbReference type="AlphaFoldDB" id="A0A7W9SXZ7"/>
<dbReference type="PANTHER" id="PTHR30290:SF9">
    <property type="entry name" value="OLIGOPEPTIDE-BINDING PROTEIN APPA"/>
    <property type="match status" value="1"/>
</dbReference>
<dbReference type="Proteomes" id="UP000532746">
    <property type="component" value="Unassembled WGS sequence"/>
</dbReference>
<feature type="chain" id="PRO_5031288838" evidence="4">
    <location>
        <begin position="28"/>
        <end position="580"/>
    </location>
</feature>
<keyword evidence="2" id="KW-0813">Transport</keyword>
<dbReference type="GO" id="GO:0043190">
    <property type="term" value="C:ATP-binding cassette (ABC) transporter complex"/>
    <property type="evidence" value="ECO:0007669"/>
    <property type="project" value="InterPro"/>
</dbReference>